<sequence length="378" mass="44270">MTIAKDSSTDEIIHGNDLRGMDDFYIKTTSFECPYEPCKIKATPCSFTMKHVNQSYFRYGDKHKDGCGIHDPRYKNNHTSNDERKHNSPPAPVISLLKIDVKPRGGVKNARSSKNENHKDEKKANEHPVSSSSIKPVVDYYINNSNHNEQLSIPPYGTRSYKDTFQLIFYKNNIRYYKPAIYYGVVQSNIRLHEDSDKHCITFLARDKKTQKPFTLEIDVSDWNKSQKDVFWKEYEKQRKEADRYYKGLKDKRNAKKYLTVFFFGMPDENDKFLFKTNHFKLVYVAFLGKFESSYNDSNYYIENDLSVSSLNEQPISLSDIDHKNHEYNIETSLDFSSPLPEPEPEPIKSSLKENTETVEMKSKVWGRLKKIITFFKK</sequence>
<name>G5QTK1_SALRU</name>
<evidence type="ECO:0000313" key="3">
    <source>
        <dbReference type="Proteomes" id="UP000004903"/>
    </source>
</evidence>
<proteinExistence type="predicted"/>
<dbReference type="Proteomes" id="UP000004903">
    <property type="component" value="Unassembled WGS sequence"/>
</dbReference>
<dbReference type="AlphaFoldDB" id="G5QTK1"/>
<reference evidence="2 3" key="1">
    <citation type="journal article" date="2011" name="BMC Genomics">
        <title>Genome sequencing reveals diversification of virulence factor content and possible host adaptation in distinct subpopulations of Salmonella enterica.</title>
        <authorList>
            <person name="den Bakker H.C."/>
            <person name="Moreno Switt A.I."/>
            <person name="Govoni G."/>
            <person name="Cummings C.A."/>
            <person name="Ranieri M.L."/>
            <person name="Degoricija L."/>
            <person name="Hoelzer K."/>
            <person name="Rodriguez-Rivera L.D."/>
            <person name="Brown S."/>
            <person name="Bolchacova E."/>
            <person name="Furtado M.R."/>
            <person name="Wiedmann M."/>
        </authorList>
    </citation>
    <scope>NUCLEOTIDE SEQUENCE [LARGE SCALE GENOMIC DNA]</scope>
    <source>
        <strain evidence="2 3">A4-653</strain>
    </source>
</reference>
<evidence type="ECO:0000256" key="1">
    <source>
        <dbReference type="SAM" id="MobiDB-lite"/>
    </source>
</evidence>
<feature type="compositionally biased region" description="Basic and acidic residues" evidence="1">
    <location>
        <begin position="113"/>
        <end position="126"/>
    </location>
</feature>
<comment type="caution">
    <text evidence="2">The sequence shown here is derived from an EMBL/GenBank/DDBJ whole genome shotgun (WGS) entry which is preliminary data.</text>
</comment>
<accession>G5QTK1</accession>
<gene>
    <name evidence="2" type="ORF">LTSERUB_6609</name>
</gene>
<feature type="region of interest" description="Disordered" evidence="1">
    <location>
        <begin position="68"/>
        <end position="91"/>
    </location>
</feature>
<feature type="region of interest" description="Disordered" evidence="1">
    <location>
        <begin position="105"/>
        <end position="132"/>
    </location>
</feature>
<feature type="compositionally biased region" description="Basic and acidic residues" evidence="1">
    <location>
        <begin position="68"/>
        <end position="86"/>
    </location>
</feature>
<evidence type="ECO:0000313" key="2">
    <source>
        <dbReference type="EMBL" id="EHC76832.1"/>
    </source>
</evidence>
<protein>
    <submittedName>
        <fullName evidence="2">Uncharacterized protein</fullName>
    </submittedName>
</protein>
<dbReference type="EMBL" id="AFCT01002366">
    <property type="protein sequence ID" value="EHC76832.1"/>
    <property type="molecule type" value="Genomic_DNA"/>
</dbReference>
<dbReference type="PATRIC" id="fig|913081.3.peg.5140"/>
<organism evidence="2 3">
    <name type="scientific">Salmonella enterica subsp. enterica serovar Rubislaw str. A4-653</name>
    <dbReference type="NCBI Taxonomy" id="913081"/>
    <lineage>
        <taxon>Bacteria</taxon>
        <taxon>Pseudomonadati</taxon>
        <taxon>Pseudomonadota</taxon>
        <taxon>Gammaproteobacteria</taxon>
        <taxon>Enterobacterales</taxon>
        <taxon>Enterobacteriaceae</taxon>
        <taxon>Salmonella</taxon>
    </lineage>
</organism>